<evidence type="ECO:0000259" key="5">
    <source>
        <dbReference type="PROSITE" id="PS51736"/>
    </source>
</evidence>
<dbReference type="Pfam" id="PF00239">
    <property type="entry name" value="Resolvase"/>
    <property type="match status" value="1"/>
</dbReference>
<dbReference type="PROSITE" id="PS00398">
    <property type="entry name" value="RECOMBINASES_2"/>
    <property type="match status" value="1"/>
</dbReference>
<dbReference type="PANTHER" id="PTHR30461">
    <property type="entry name" value="DNA-INVERTASE FROM LAMBDOID PROPHAGE"/>
    <property type="match status" value="1"/>
</dbReference>
<evidence type="ECO:0000256" key="3">
    <source>
        <dbReference type="ARBA" id="ARBA00023125"/>
    </source>
</evidence>
<dbReference type="RefSeq" id="WP_213986006.1">
    <property type="nucleotide sequence ID" value="NZ_JAFMNX010000005.1"/>
</dbReference>
<accession>A0ABS5RZ79</accession>
<dbReference type="Gene3D" id="1.10.10.60">
    <property type="entry name" value="Homeodomain-like"/>
    <property type="match status" value="1"/>
</dbReference>
<dbReference type="CDD" id="cd03768">
    <property type="entry name" value="SR_ResInv"/>
    <property type="match status" value="1"/>
</dbReference>
<keyword evidence="4" id="KW-0233">DNA recombination</keyword>
<reference evidence="6 7" key="1">
    <citation type="submission" date="2021-03" db="EMBL/GenBank/DDBJ databases">
        <title>Tianweitania aestuarii sp. nov., isolated from a tidal flat.</title>
        <authorList>
            <person name="Park S."/>
            <person name="Yoon J.-H."/>
        </authorList>
    </citation>
    <scope>NUCLEOTIDE SEQUENCE [LARGE SCALE GENOMIC DNA]</scope>
    <source>
        <strain evidence="6 7">BSSL-BM11</strain>
    </source>
</reference>
<dbReference type="Proteomes" id="UP001297272">
    <property type="component" value="Unassembled WGS sequence"/>
</dbReference>
<dbReference type="InterPro" id="IPR006118">
    <property type="entry name" value="Recombinase_CS"/>
</dbReference>
<evidence type="ECO:0000256" key="2">
    <source>
        <dbReference type="ARBA" id="ARBA00022908"/>
    </source>
</evidence>
<proteinExistence type="inferred from homology"/>
<name>A0ABS5RZ79_9HYPH</name>
<dbReference type="InterPro" id="IPR006120">
    <property type="entry name" value="Resolvase_HTH_dom"/>
</dbReference>
<sequence>MLVGYARTSTAEQSAGLEAQKRDLGGATGCTKLFVEQVSSVGERQQLQAALDFVREGDTLVVTRLDRLARSTSHLLSIVEELDGKGVALRILDFGGGEVDTKSPSGRMLLTVFGAMAEFERGVMLLRQREGIAAAKAAGKYKGRAPTARAKSQSVLEMRAAGLGASEIARTLGMGRASVYRILSQSA</sequence>
<evidence type="ECO:0000313" key="6">
    <source>
        <dbReference type="EMBL" id="MBS9722358.1"/>
    </source>
</evidence>
<keyword evidence="2" id="KW-0229">DNA integration</keyword>
<dbReference type="Pfam" id="PF02796">
    <property type="entry name" value="HTH_7"/>
    <property type="match status" value="1"/>
</dbReference>
<keyword evidence="3" id="KW-0238">DNA-binding</keyword>
<dbReference type="EMBL" id="JAFMNX010000005">
    <property type="protein sequence ID" value="MBS9722358.1"/>
    <property type="molecule type" value="Genomic_DNA"/>
</dbReference>
<dbReference type="InterPro" id="IPR036162">
    <property type="entry name" value="Resolvase-like_N_sf"/>
</dbReference>
<evidence type="ECO:0000256" key="4">
    <source>
        <dbReference type="ARBA" id="ARBA00023172"/>
    </source>
</evidence>
<evidence type="ECO:0000256" key="1">
    <source>
        <dbReference type="ARBA" id="ARBA00009913"/>
    </source>
</evidence>
<dbReference type="PROSITE" id="PS51736">
    <property type="entry name" value="RECOMBINASES_3"/>
    <property type="match status" value="1"/>
</dbReference>
<keyword evidence="7" id="KW-1185">Reference proteome</keyword>
<dbReference type="PANTHER" id="PTHR30461:SF26">
    <property type="entry name" value="RESOLVASE HOMOLOG YNEB"/>
    <property type="match status" value="1"/>
</dbReference>
<gene>
    <name evidence="6" type="ORF">JYU29_16815</name>
</gene>
<dbReference type="InterPro" id="IPR009057">
    <property type="entry name" value="Homeodomain-like_sf"/>
</dbReference>
<dbReference type="SUPFAM" id="SSF53041">
    <property type="entry name" value="Resolvase-like"/>
    <property type="match status" value="1"/>
</dbReference>
<dbReference type="SUPFAM" id="SSF46689">
    <property type="entry name" value="Homeodomain-like"/>
    <property type="match status" value="1"/>
</dbReference>
<protein>
    <submittedName>
        <fullName evidence="6">Recombinase family protein</fullName>
    </submittedName>
</protein>
<organism evidence="6 7">
    <name type="scientific">Tianweitania aestuarii</name>
    <dbReference type="NCBI Taxonomy" id="2814886"/>
    <lineage>
        <taxon>Bacteria</taxon>
        <taxon>Pseudomonadati</taxon>
        <taxon>Pseudomonadota</taxon>
        <taxon>Alphaproteobacteria</taxon>
        <taxon>Hyphomicrobiales</taxon>
        <taxon>Phyllobacteriaceae</taxon>
        <taxon>Tianweitania</taxon>
    </lineage>
</organism>
<evidence type="ECO:0000313" key="7">
    <source>
        <dbReference type="Proteomes" id="UP001297272"/>
    </source>
</evidence>
<dbReference type="InterPro" id="IPR050639">
    <property type="entry name" value="SSR_resolvase"/>
</dbReference>
<dbReference type="Gene3D" id="3.40.50.1390">
    <property type="entry name" value="Resolvase, N-terminal catalytic domain"/>
    <property type="match status" value="1"/>
</dbReference>
<dbReference type="InterPro" id="IPR006119">
    <property type="entry name" value="Resolv_N"/>
</dbReference>
<comment type="similarity">
    <text evidence="1">Belongs to the site-specific recombinase resolvase family.</text>
</comment>
<comment type="caution">
    <text evidence="6">The sequence shown here is derived from an EMBL/GenBank/DDBJ whole genome shotgun (WGS) entry which is preliminary data.</text>
</comment>
<feature type="domain" description="Resolvase/invertase-type recombinase catalytic" evidence="5">
    <location>
        <begin position="1"/>
        <end position="139"/>
    </location>
</feature>
<dbReference type="SMART" id="SM00857">
    <property type="entry name" value="Resolvase"/>
    <property type="match status" value="1"/>
</dbReference>